<evidence type="ECO:0000259" key="1">
    <source>
        <dbReference type="Pfam" id="PF14588"/>
    </source>
</evidence>
<accession>A0A917SIQ9</accession>
<dbReference type="PANTHER" id="PTHR43760">
    <property type="entry name" value="ENDORIBONUCLEASE-RELATED"/>
    <property type="match status" value="1"/>
</dbReference>
<feature type="domain" description="Endoribonuclease L-PSP/chorismate mutase-like" evidence="1">
    <location>
        <begin position="6"/>
        <end position="151"/>
    </location>
</feature>
<name>A0A917SIQ9_9ACTN</name>
<dbReference type="AlphaFoldDB" id="A0A917SIQ9"/>
<gene>
    <name evidence="2" type="ORF">GCM10011575_44230</name>
</gene>
<dbReference type="InterPro" id="IPR035959">
    <property type="entry name" value="RutC-like_sf"/>
</dbReference>
<dbReference type="CDD" id="cd02199">
    <property type="entry name" value="YjgF_YER057c_UK114_like_1"/>
    <property type="match status" value="1"/>
</dbReference>
<dbReference type="Pfam" id="PF14588">
    <property type="entry name" value="YjgF_endoribonc"/>
    <property type="match status" value="1"/>
</dbReference>
<reference evidence="2" key="1">
    <citation type="journal article" date="2014" name="Int. J. Syst. Evol. Microbiol.">
        <title>Complete genome sequence of Corynebacterium casei LMG S-19264T (=DSM 44701T), isolated from a smear-ripened cheese.</title>
        <authorList>
            <consortium name="US DOE Joint Genome Institute (JGI-PGF)"/>
            <person name="Walter F."/>
            <person name="Albersmeier A."/>
            <person name="Kalinowski J."/>
            <person name="Ruckert C."/>
        </authorList>
    </citation>
    <scope>NUCLEOTIDE SEQUENCE</scope>
    <source>
        <strain evidence="2">CGMCC 4.7306</strain>
    </source>
</reference>
<keyword evidence="3" id="KW-1185">Reference proteome</keyword>
<dbReference type="EMBL" id="BMMZ01000016">
    <property type="protein sequence ID" value="GGL81054.1"/>
    <property type="molecule type" value="Genomic_DNA"/>
</dbReference>
<dbReference type="RefSeq" id="WP_188897938.1">
    <property type="nucleotide sequence ID" value="NZ_BMMZ01000016.1"/>
</dbReference>
<dbReference type="PANTHER" id="PTHR43760:SF1">
    <property type="entry name" value="ENDORIBONUCLEASE L-PSP_CHORISMATE MUTASE-LIKE DOMAIN-CONTAINING PROTEIN"/>
    <property type="match status" value="1"/>
</dbReference>
<protein>
    <submittedName>
        <fullName evidence="2">LysR family transcriptional regulator</fullName>
    </submittedName>
</protein>
<dbReference type="Proteomes" id="UP000613840">
    <property type="component" value="Unassembled WGS sequence"/>
</dbReference>
<organism evidence="2 3">
    <name type="scientific">Microlunatus endophyticus</name>
    <dbReference type="NCBI Taxonomy" id="1716077"/>
    <lineage>
        <taxon>Bacteria</taxon>
        <taxon>Bacillati</taxon>
        <taxon>Actinomycetota</taxon>
        <taxon>Actinomycetes</taxon>
        <taxon>Propionibacteriales</taxon>
        <taxon>Propionibacteriaceae</taxon>
        <taxon>Microlunatus</taxon>
    </lineage>
</organism>
<dbReference type="SUPFAM" id="SSF55298">
    <property type="entry name" value="YjgF-like"/>
    <property type="match status" value="1"/>
</dbReference>
<dbReference type="Gene3D" id="3.30.1330.40">
    <property type="entry name" value="RutC-like"/>
    <property type="match status" value="1"/>
</dbReference>
<comment type="caution">
    <text evidence="2">The sequence shown here is derived from an EMBL/GenBank/DDBJ whole genome shotgun (WGS) entry which is preliminary data.</text>
</comment>
<evidence type="ECO:0000313" key="2">
    <source>
        <dbReference type="EMBL" id="GGL81054.1"/>
    </source>
</evidence>
<proteinExistence type="predicted"/>
<dbReference type="InterPro" id="IPR013813">
    <property type="entry name" value="Endoribo_LPSP/chorism_mut-like"/>
</dbReference>
<reference evidence="2" key="2">
    <citation type="submission" date="2020-09" db="EMBL/GenBank/DDBJ databases">
        <authorList>
            <person name="Sun Q."/>
            <person name="Zhou Y."/>
        </authorList>
    </citation>
    <scope>NUCLEOTIDE SEQUENCE</scope>
    <source>
        <strain evidence="2">CGMCC 4.7306</strain>
    </source>
</reference>
<evidence type="ECO:0000313" key="3">
    <source>
        <dbReference type="Proteomes" id="UP000613840"/>
    </source>
</evidence>
<sequence length="155" mass="15337">MTAARRLSELGLTLPSVATPIGSYQPAVAVGDMVYTSGQLPMIEGKLSVVGKLGADVTVEDAAAAARTAALNAVAAVAGIAGGIDAIAKIVKITVFVSGTPDFDAQPKVANGASDLLGEIFGTDGVHARSAVGVSSLPLNSPVEVEIIAQLSGPA</sequence>